<organism evidence="1 2">
    <name type="scientific">Vibrio antiquarius (strain Ex25)</name>
    <dbReference type="NCBI Taxonomy" id="150340"/>
    <lineage>
        <taxon>Bacteria</taxon>
        <taxon>Pseudomonadati</taxon>
        <taxon>Pseudomonadota</taxon>
        <taxon>Gammaproteobacteria</taxon>
        <taxon>Vibrionales</taxon>
        <taxon>Vibrionaceae</taxon>
        <taxon>Vibrio</taxon>
        <taxon>Vibrio diabolicus subgroup</taxon>
    </lineage>
</organism>
<dbReference type="EMBL" id="CP001805">
    <property type="protein sequence ID" value="ACY51371.1"/>
    <property type="molecule type" value="Genomic_DNA"/>
</dbReference>
<name>A0ACA6QLR6_VIBAE</name>
<gene>
    <name evidence="1" type="ordered locus">VEA_003211</name>
</gene>
<reference evidence="1" key="1">
    <citation type="submission" date="2009-10" db="EMBL/GenBank/DDBJ databases">
        <authorList>
            <consortium name="Los Alamos National Laboratory (LANL)"/>
            <consortium name="National Microbial Pathogen Data Resource (NMPDR)"/>
            <person name="Munk A.C."/>
            <person name="Tapia R."/>
            <person name="Green L."/>
            <person name="Rogers Y."/>
            <person name="Detter J.C."/>
            <person name="Bruce D."/>
            <person name="Brettin T.S."/>
            <person name="Colwell R."/>
            <person name="Huq A."/>
            <person name="Grim C.J."/>
            <person name="Hasan N.A."/>
            <person name="Vonstein V."/>
            <person name="Bartels D."/>
        </authorList>
    </citation>
    <scope>NUCLEOTIDE SEQUENCE</scope>
    <source>
        <strain evidence="1">EX25</strain>
    </source>
</reference>
<evidence type="ECO:0000313" key="1">
    <source>
        <dbReference type="EMBL" id="ACY51371.1"/>
    </source>
</evidence>
<protein>
    <submittedName>
        <fullName evidence="1">Uncharacterized protein</fullName>
    </submittedName>
</protein>
<accession>A0ACA6QLR6</accession>
<evidence type="ECO:0000313" key="2">
    <source>
        <dbReference type="Proteomes" id="UP000002571"/>
    </source>
</evidence>
<keyword evidence="2" id="KW-1185">Reference proteome</keyword>
<proteinExistence type="predicted"/>
<dbReference type="Proteomes" id="UP000002571">
    <property type="component" value="Chromosome 1"/>
</dbReference>
<sequence>MKNAKRWESLLNALLGAYRLRHLGKDNLPFLASGNRYSGANPVYQLICSLQ</sequence>